<keyword evidence="8" id="KW-1185">Reference proteome</keyword>
<dbReference type="RefSeq" id="WP_073002310.1">
    <property type="nucleotide sequence ID" value="NZ_FQUM01000006.1"/>
</dbReference>
<dbReference type="CDD" id="cd17486">
    <property type="entry name" value="MFS_AmpG_like"/>
    <property type="match status" value="1"/>
</dbReference>
<dbReference type="GO" id="GO:0016020">
    <property type="term" value="C:membrane"/>
    <property type="evidence" value="ECO:0007669"/>
    <property type="project" value="UniProtKB-SubCell"/>
</dbReference>
<evidence type="ECO:0000256" key="4">
    <source>
        <dbReference type="ARBA" id="ARBA00022989"/>
    </source>
</evidence>
<name>A0A1M5CAE9_9BACT</name>
<dbReference type="Pfam" id="PF07690">
    <property type="entry name" value="MFS_1"/>
    <property type="match status" value="1"/>
</dbReference>
<protein>
    <submittedName>
        <fullName evidence="7">MFS transporter, PAT family, beta-lactamase induction signal transducer AmpG</fullName>
    </submittedName>
</protein>
<dbReference type="OrthoDB" id="9787815at2"/>
<evidence type="ECO:0000256" key="2">
    <source>
        <dbReference type="ARBA" id="ARBA00022448"/>
    </source>
</evidence>
<feature type="transmembrane region" description="Helical" evidence="6">
    <location>
        <begin position="100"/>
        <end position="124"/>
    </location>
</feature>
<feature type="transmembrane region" description="Helical" evidence="6">
    <location>
        <begin position="74"/>
        <end position="94"/>
    </location>
</feature>
<keyword evidence="4 6" id="KW-1133">Transmembrane helix</keyword>
<dbReference type="AlphaFoldDB" id="A0A1M5CAE9"/>
<comment type="subcellular location">
    <subcellularLocation>
        <location evidence="1">Membrane</location>
        <topology evidence="1">Multi-pass membrane protein</topology>
    </subcellularLocation>
</comment>
<feature type="transmembrane region" description="Helical" evidence="6">
    <location>
        <begin position="12"/>
        <end position="33"/>
    </location>
</feature>
<evidence type="ECO:0000313" key="8">
    <source>
        <dbReference type="Proteomes" id="UP000184164"/>
    </source>
</evidence>
<keyword evidence="3 6" id="KW-0812">Transmembrane</keyword>
<accession>A0A1M5CAE9</accession>
<organism evidence="7 8">
    <name type="scientific">Mariniphaga anaerophila</name>
    <dbReference type="NCBI Taxonomy" id="1484053"/>
    <lineage>
        <taxon>Bacteria</taxon>
        <taxon>Pseudomonadati</taxon>
        <taxon>Bacteroidota</taxon>
        <taxon>Bacteroidia</taxon>
        <taxon>Marinilabiliales</taxon>
        <taxon>Prolixibacteraceae</taxon>
        <taxon>Mariniphaga</taxon>
    </lineage>
</organism>
<keyword evidence="5 6" id="KW-0472">Membrane</keyword>
<dbReference type="Gene3D" id="1.20.1250.20">
    <property type="entry name" value="MFS general substrate transporter like domains"/>
    <property type="match status" value="2"/>
</dbReference>
<feature type="transmembrane region" description="Helical" evidence="6">
    <location>
        <begin position="273"/>
        <end position="296"/>
    </location>
</feature>
<evidence type="ECO:0000256" key="6">
    <source>
        <dbReference type="SAM" id="Phobius"/>
    </source>
</evidence>
<feature type="transmembrane region" description="Helical" evidence="6">
    <location>
        <begin position="394"/>
        <end position="415"/>
    </location>
</feature>
<dbReference type="GO" id="GO:0022857">
    <property type="term" value="F:transmembrane transporter activity"/>
    <property type="evidence" value="ECO:0007669"/>
    <property type="project" value="InterPro"/>
</dbReference>
<dbReference type="InterPro" id="IPR011701">
    <property type="entry name" value="MFS"/>
</dbReference>
<feature type="transmembrane region" description="Helical" evidence="6">
    <location>
        <begin position="231"/>
        <end position="253"/>
    </location>
</feature>
<evidence type="ECO:0000256" key="3">
    <source>
        <dbReference type="ARBA" id="ARBA00022692"/>
    </source>
</evidence>
<feature type="transmembrane region" description="Helical" evidence="6">
    <location>
        <begin position="173"/>
        <end position="197"/>
    </location>
</feature>
<sequence>MSKPTTRNPWFWIPSLYFAEGLPYVFVMTVSVIMYKRLDISNTDIALYTSWLYLPWVIKPLWSPIVEILKTKRYWIVAMQLLIGAALAGVAFTLPGGKFFQYSLAFFWLMAFSSATHDIAADGFYMLGLTKHDQAFFVGIRNTFYRFAMLAGQGPLVILAGEMENIAGGNNQWAWSITFFVFAALFLAFFIWHLFVLPYPVSDVKRESKSVKQVFSDFVETFVSFFKKDGIVLSLLFILIFRLGEAQLVKLASPFLLDDPEVGGLGLTTSNIGFVYGTAGMIALTLGGILGGIVVSRNGLKHWMLPMVFAMNLPNLMYVFLAFVQPQSLWIVTGSVIIEQFGYGFGFTAFMLYLIYLSDGKHKTAHYALCTGFMALGMMLPGMVSGLIQEFLGYKYFFIWVMICTIPGFVIINYLKYDPKFGMKNGKE</sequence>
<dbReference type="InterPro" id="IPR004752">
    <property type="entry name" value="AmpG_permease/AT-1"/>
</dbReference>
<feature type="transmembrane region" description="Helical" evidence="6">
    <location>
        <begin position="303"/>
        <end position="323"/>
    </location>
</feature>
<dbReference type="Proteomes" id="UP000184164">
    <property type="component" value="Unassembled WGS sequence"/>
</dbReference>
<reference evidence="7 8" key="1">
    <citation type="submission" date="2016-11" db="EMBL/GenBank/DDBJ databases">
        <authorList>
            <person name="Jaros S."/>
            <person name="Januszkiewicz K."/>
            <person name="Wedrychowicz H."/>
        </authorList>
    </citation>
    <scope>NUCLEOTIDE SEQUENCE [LARGE SCALE GENOMIC DNA]</scope>
    <source>
        <strain evidence="7 8">DSM 26910</strain>
    </source>
</reference>
<dbReference type="STRING" id="1484053.SAMN05444274_10621"/>
<feature type="transmembrane region" description="Helical" evidence="6">
    <location>
        <begin position="367"/>
        <end position="388"/>
    </location>
</feature>
<dbReference type="InterPro" id="IPR036259">
    <property type="entry name" value="MFS_trans_sf"/>
</dbReference>
<feature type="transmembrane region" description="Helical" evidence="6">
    <location>
        <begin position="329"/>
        <end position="355"/>
    </location>
</feature>
<evidence type="ECO:0000256" key="1">
    <source>
        <dbReference type="ARBA" id="ARBA00004141"/>
    </source>
</evidence>
<proteinExistence type="predicted"/>
<gene>
    <name evidence="7" type="ORF">SAMN05444274_10621</name>
</gene>
<dbReference type="PANTHER" id="PTHR12778">
    <property type="entry name" value="SOLUTE CARRIER FAMILY 33 ACETYL-COA TRANSPORTER -RELATED"/>
    <property type="match status" value="1"/>
</dbReference>
<feature type="transmembrane region" description="Helical" evidence="6">
    <location>
        <begin position="45"/>
        <end position="62"/>
    </location>
</feature>
<dbReference type="PANTHER" id="PTHR12778:SF10">
    <property type="entry name" value="MAJOR FACILITATOR SUPERFAMILY DOMAIN-CONTAINING PROTEIN 3"/>
    <property type="match status" value="1"/>
</dbReference>
<keyword evidence="2" id="KW-0813">Transport</keyword>
<dbReference type="EMBL" id="FQUM01000006">
    <property type="protein sequence ID" value="SHF51626.1"/>
    <property type="molecule type" value="Genomic_DNA"/>
</dbReference>
<evidence type="ECO:0000256" key="5">
    <source>
        <dbReference type="ARBA" id="ARBA00023136"/>
    </source>
</evidence>
<evidence type="ECO:0000313" key="7">
    <source>
        <dbReference type="EMBL" id="SHF51626.1"/>
    </source>
</evidence>
<dbReference type="SUPFAM" id="SSF103473">
    <property type="entry name" value="MFS general substrate transporter"/>
    <property type="match status" value="1"/>
</dbReference>
<feature type="transmembrane region" description="Helical" evidence="6">
    <location>
        <begin position="144"/>
        <end position="161"/>
    </location>
</feature>